<dbReference type="EMBL" id="CAJEWN010000156">
    <property type="protein sequence ID" value="CAD2169689.1"/>
    <property type="molecule type" value="Genomic_DNA"/>
</dbReference>
<gene>
    <name evidence="1" type="ORF">MENT_LOCUS21040</name>
</gene>
<dbReference type="AlphaFoldDB" id="A0A6V7V5W2"/>
<organism evidence="1 2">
    <name type="scientific">Meloidogyne enterolobii</name>
    <name type="common">Root-knot nematode worm</name>
    <name type="synonym">Meloidogyne mayaguensis</name>
    <dbReference type="NCBI Taxonomy" id="390850"/>
    <lineage>
        <taxon>Eukaryota</taxon>
        <taxon>Metazoa</taxon>
        <taxon>Ecdysozoa</taxon>
        <taxon>Nematoda</taxon>
        <taxon>Chromadorea</taxon>
        <taxon>Rhabditida</taxon>
        <taxon>Tylenchina</taxon>
        <taxon>Tylenchomorpha</taxon>
        <taxon>Tylenchoidea</taxon>
        <taxon>Meloidogynidae</taxon>
        <taxon>Meloidogyninae</taxon>
        <taxon>Meloidogyne</taxon>
    </lineage>
</organism>
<sequence>MEIDLSKHLPQKLFLNFNSTFADIFVKNNFSDIFYKDDEIIEGTIESINNLLIYLDRV</sequence>
<comment type="caution">
    <text evidence="1">The sequence shown here is derived from an EMBL/GenBank/DDBJ whole genome shotgun (WGS) entry which is preliminary data.</text>
</comment>
<accession>A0A6V7V5W2</accession>
<name>A0A6V7V5W2_MELEN</name>
<evidence type="ECO:0000313" key="1">
    <source>
        <dbReference type="EMBL" id="CAD2169689.1"/>
    </source>
</evidence>
<protein>
    <submittedName>
        <fullName evidence="1">Uncharacterized protein</fullName>
    </submittedName>
</protein>
<proteinExistence type="predicted"/>
<evidence type="ECO:0000313" key="2">
    <source>
        <dbReference type="Proteomes" id="UP000580250"/>
    </source>
</evidence>
<dbReference type="Proteomes" id="UP000580250">
    <property type="component" value="Unassembled WGS sequence"/>
</dbReference>
<reference evidence="1 2" key="1">
    <citation type="submission" date="2020-08" db="EMBL/GenBank/DDBJ databases">
        <authorList>
            <person name="Koutsovoulos G."/>
            <person name="Danchin GJ E."/>
        </authorList>
    </citation>
    <scope>NUCLEOTIDE SEQUENCE [LARGE SCALE GENOMIC DNA]</scope>
</reference>